<proteinExistence type="predicted"/>
<feature type="domain" description="Signal transduction histidine kinase internal region" evidence="2">
    <location>
        <begin position="173"/>
        <end position="247"/>
    </location>
</feature>
<dbReference type="AlphaFoldDB" id="A0A1G7IMC5"/>
<evidence type="ECO:0000313" key="4">
    <source>
        <dbReference type="Proteomes" id="UP000199072"/>
    </source>
</evidence>
<feature type="transmembrane region" description="Helical" evidence="1">
    <location>
        <begin position="132"/>
        <end position="152"/>
    </location>
</feature>
<evidence type="ECO:0000313" key="3">
    <source>
        <dbReference type="EMBL" id="SDF13783.1"/>
    </source>
</evidence>
<evidence type="ECO:0000256" key="1">
    <source>
        <dbReference type="SAM" id="Phobius"/>
    </source>
</evidence>
<sequence length="356" mass="41020">MQTVKAIHQSTISQEPVLRILVDEPYSIYRKIVFVFVLLILLKGGNEQHQYADDIFIYLKLCGLLVILGFTAMNMYVLIPRFLFSGRYKAYFFWVIGGIIFSFLIFVQIRAWLPSLRISSHPPKSFDNTGDFLAYVVLLCILCAATAGIKLFQRWVKDSYRLTQLENIRVHTELDLLKSNVSPHFLFNMLNGSEILIHTEPEKASQMLIKLSDLLRYQLYDSSREQVLLSADIRFLDHFLSLEKIRRDFFEFRIDEQGTEKPLMVPPLLFIPFVENAIKHNINSEAGAYVDLSFEINAGELIFNCTNPKPLHPTAEPGGLGLPNLQRRLELLYPGRHTLLIRDEPALYHVTLTLTL</sequence>
<feature type="transmembrane region" description="Helical" evidence="1">
    <location>
        <begin position="28"/>
        <end position="45"/>
    </location>
</feature>
<dbReference type="OrthoDB" id="9792992at2"/>
<keyword evidence="4" id="KW-1185">Reference proteome</keyword>
<reference evidence="3 4" key="1">
    <citation type="submission" date="2016-10" db="EMBL/GenBank/DDBJ databases">
        <authorList>
            <person name="de Groot N.N."/>
        </authorList>
    </citation>
    <scope>NUCLEOTIDE SEQUENCE [LARGE SCALE GENOMIC DNA]</scope>
    <source>
        <strain evidence="3 4">47C3B</strain>
    </source>
</reference>
<dbReference type="GO" id="GO:0000155">
    <property type="term" value="F:phosphorelay sensor kinase activity"/>
    <property type="evidence" value="ECO:0007669"/>
    <property type="project" value="InterPro"/>
</dbReference>
<feature type="transmembrane region" description="Helical" evidence="1">
    <location>
        <begin position="57"/>
        <end position="79"/>
    </location>
</feature>
<dbReference type="GO" id="GO:0016020">
    <property type="term" value="C:membrane"/>
    <property type="evidence" value="ECO:0007669"/>
    <property type="project" value="InterPro"/>
</dbReference>
<dbReference type="Proteomes" id="UP000199072">
    <property type="component" value="Unassembled WGS sequence"/>
</dbReference>
<organism evidence="3 4">
    <name type="scientific">Mucilaginibacter pineti</name>
    <dbReference type="NCBI Taxonomy" id="1391627"/>
    <lineage>
        <taxon>Bacteria</taxon>
        <taxon>Pseudomonadati</taxon>
        <taxon>Bacteroidota</taxon>
        <taxon>Sphingobacteriia</taxon>
        <taxon>Sphingobacteriales</taxon>
        <taxon>Sphingobacteriaceae</taxon>
        <taxon>Mucilaginibacter</taxon>
    </lineage>
</organism>
<keyword evidence="1" id="KW-0812">Transmembrane</keyword>
<dbReference type="PANTHER" id="PTHR34220">
    <property type="entry name" value="SENSOR HISTIDINE KINASE YPDA"/>
    <property type="match status" value="1"/>
</dbReference>
<dbReference type="RefSeq" id="WP_091153200.1">
    <property type="nucleotide sequence ID" value="NZ_FNAI01000013.1"/>
</dbReference>
<gene>
    <name evidence="3" type="ORF">SAMN05216464_11384</name>
</gene>
<feature type="transmembrane region" description="Helical" evidence="1">
    <location>
        <begin position="91"/>
        <end position="112"/>
    </location>
</feature>
<dbReference type="InterPro" id="IPR010559">
    <property type="entry name" value="Sig_transdc_His_kin_internal"/>
</dbReference>
<keyword evidence="3" id="KW-0418">Kinase</keyword>
<keyword evidence="3" id="KW-0808">Transferase</keyword>
<keyword evidence="1" id="KW-0472">Membrane</keyword>
<dbReference type="Pfam" id="PF06580">
    <property type="entry name" value="His_kinase"/>
    <property type="match status" value="1"/>
</dbReference>
<name>A0A1G7IMC5_9SPHI</name>
<dbReference type="InterPro" id="IPR050640">
    <property type="entry name" value="Bact_2-comp_sensor_kinase"/>
</dbReference>
<protein>
    <submittedName>
        <fullName evidence="3">Histidine kinase</fullName>
    </submittedName>
</protein>
<evidence type="ECO:0000259" key="2">
    <source>
        <dbReference type="Pfam" id="PF06580"/>
    </source>
</evidence>
<dbReference type="STRING" id="1391627.SAMN05216464_11384"/>
<keyword evidence="1" id="KW-1133">Transmembrane helix</keyword>
<dbReference type="EMBL" id="FNAI01000013">
    <property type="protein sequence ID" value="SDF13783.1"/>
    <property type="molecule type" value="Genomic_DNA"/>
</dbReference>
<dbReference type="PANTHER" id="PTHR34220:SF7">
    <property type="entry name" value="SENSOR HISTIDINE KINASE YPDA"/>
    <property type="match status" value="1"/>
</dbReference>
<accession>A0A1G7IMC5</accession>